<reference evidence="1" key="2">
    <citation type="journal article" date="2021" name="PeerJ">
        <title>Extensive microbial diversity within the chicken gut microbiome revealed by metagenomics and culture.</title>
        <authorList>
            <person name="Gilroy R."/>
            <person name="Ravi A."/>
            <person name="Getino M."/>
            <person name="Pursley I."/>
            <person name="Horton D.L."/>
            <person name="Alikhan N.F."/>
            <person name="Baker D."/>
            <person name="Gharbi K."/>
            <person name="Hall N."/>
            <person name="Watson M."/>
            <person name="Adriaenssens E.M."/>
            <person name="Foster-Nyarko E."/>
            <person name="Jarju S."/>
            <person name="Secka A."/>
            <person name="Antonio M."/>
            <person name="Oren A."/>
            <person name="Chaudhuri R.R."/>
            <person name="La Ragione R."/>
            <person name="Hildebrand F."/>
            <person name="Pallen M.J."/>
        </authorList>
    </citation>
    <scope>NUCLEOTIDE SEQUENCE</scope>
    <source>
        <strain evidence="1">ChiGjej1B1-24693</strain>
    </source>
</reference>
<gene>
    <name evidence="1" type="ORF">IAA98_00745</name>
</gene>
<dbReference type="PROSITE" id="PS51318">
    <property type="entry name" value="TAT"/>
    <property type="match status" value="1"/>
</dbReference>
<sequence length="40" mass="3733">MVDQPSGLSRRTLLGAGMAGVAGVAGLSACRTDQGTGGGG</sequence>
<evidence type="ECO:0000313" key="2">
    <source>
        <dbReference type="Proteomes" id="UP000886842"/>
    </source>
</evidence>
<dbReference type="AlphaFoldDB" id="A0A9D1GWV2"/>
<reference evidence="1" key="1">
    <citation type="submission" date="2020-10" db="EMBL/GenBank/DDBJ databases">
        <authorList>
            <person name="Gilroy R."/>
        </authorList>
    </citation>
    <scope>NUCLEOTIDE SEQUENCE</scope>
    <source>
        <strain evidence="1">ChiGjej1B1-24693</strain>
    </source>
</reference>
<dbReference type="EMBL" id="DVLP01000024">
    <property type="protein sequence ID" value="HIT74095.1"/>
    <property type="molecule type" value="Genomic_DNA"/>
</dbReference>
<protein>
    <submittedName>
        <fullName evidence="1">Spermidine/putrescine ABC transporter substrate-binding protein</fullName>
    </submittedName>
</protein>
<dbReference type="InterPro" id="IPR006311">
    <property type="entry name" value="TAT_signal"/>
</dbReference>
<evidence type="ECO:0000313" key="1">
    <source>
        <dbReference type="EMBL" id="HIT74095.1"/>
    </source>
</evidence>
<organism evidence="1 2">
    <name type="scientific">Candidatus Avipropionibacterium avicola</name>
    <dbReference type="NCBI Taxonomy" id="2840701"/>
    <lineage>
        <taxon>Bacteria</taxon>
        <taxon>Bacillati</taxon>
        <taxon>Actinomycetota</taxon>
        <taxon>Actinomycetes</taxon>
        <taxon>Propionibacteriales</taxon>
        <taxon>Propionibacteriaceae</taxon>
        <taxon>Propionibacteriaceae incertae sedis</taxon>
        <taxon>Candidatus Avipropionibacterium</taxon>
    </lineage>
</organism>
<feature type="non-terminal residue" evidence="1">
    <location>
        <position position="40"/>
    </location>
</feature>
<comment type="caution">
    <text evidence="1">The sequence shown here is derived from an EMBL/GenBank/DDBJ whole genome shotgun (WGS) entry which is preliminary data.</text>
</comment>
<dbReference type="Proteomes" id="UP000886842">
    <property type="component" value="Unassembled WGS sequence"/>
</dbReference>
<proteinExistence type="predicted"/>
<accession>A0A9D1GWV2</accession>
<name>A0A9D1GWV2_9ACTN</name>